<dbReference type="SMART" id="SM00028">
    <property type="entry name" value="TPR"/>
    <property type="match status" value="7"/>
</dbReference>
<dbReference type="Gene3D" id="1.25.40.10">
    <property type="entry name" value="Tetratricopeptide repeat domain"/>
    <property type="match status" value="2"/>
</dbReference>
<keyword evidence="2" id="KW-0677">Repeat</keyword>
<dbReference type="PANTHER" id="PTHR12558:SF9">
    <property type="entry name" value="CELL DIVISION CYCLE PROTEIN 16 HOMOLOG"/>
    <property type="match status" value="1"/>
</dbReference>
<accession>A0AAW1RTP7</accession>
<dbReference type="Pfam" id="PF12895">
    <property type="entry name" value="ANAPC3"/>
    <property type="match status" value="1"/>
</dbReference>
<dbReference type="Pfam" id="PF13424">
    <property type="entry name" value="TPR_12"/>
    <property type="match status" value="1"/>
</dbReference>
<dbReference type="GO" id="GO:0031145">
    <property type="term" value="P:anaphase-promoting complex-dependent catabolic process"/>
    <property type="evidence" value="ECO:0007669"/>
    <property type="project" value="TreeGrafter"/>
</dbReference>
<evidence type="ECO:0000256" key="4">
    <source>
        <dbReference type="ARBA" id="ARBA00022786"/>
    </source>
</evidence>
<name>A0AAW1RTP7_9CHLO</name>
<protein>
    <submittedName>
        <fullName evidence="9">Uncharacterized protein</fullName>
    </submittedName>
</protein>
<evidence type="ECO:0000313" key="9">
    <source>
        <dbReference type="EMBL" id="KAK9836732.1"/>
    </source>
</evidence>
<dbReference type="SUPFAM" id="SSF81901">
    <property type="entry name" value="HCP-like"/>
    <property type="match status" value="1"/>
</dbReference>
<proteinExistence type="predicted"/>
<dbReference type="InterPro" id="IPR019734">
    <property type="entry name" value="TPR_rpt"/>
</dbReference>
<feature type="region of interest" description="Disordered" evidence="8">
    <location>
        <begin position="238"/>
        <end position="278"/>
    </location>
</feature>
<dbReference type="AlphaFoldDB" id="A0AAW1RTP7"/>
<dbReference type="InterPro" id="IPR011990">
    <property type="entry name" value="TPR-like_helical_dom_sf"/>
</dbReference>
<dbReference type="GO" id="GO:0051301">
    <property type="term" value="P:cell division"/>
    <property type="evidence" value="ECO:0007669"/>
    <property type="project" value="UniProtKB-KW"/>
</dbReference>
<keyword evidence="10" id="KW-1185">Reference proteome</keyword>
<feature type="compositionally biased region" description="Polar residues" evidence="8">
    <location>
        <begin position="246"/>
        <end position="260"/>
    </location>
</feature>
<feature type="repeat" description="TPR" evidence="7">
    <location>
        <begin position="541"/>
        <end position="574"/>
    </location>
</feature>
<comment type="caution">
    <text evidence="9">The sequence shown here is derived from an EMBL/GenBank/DDBJ whole genome shotgun (WGS) entry which is preliminary data.</text>
</comment>
<keyword evidence="4" id="KW-0833">Ubl conjugation pathway</keyword>
<evidence type="ECO:0000256" key="2">
    <source>
        <dbReference type="ARBA" id="ARBA00022737"/>
    </source>
</evidence>
<keyword evidence="3" id="KW-0498">Mitosis</keyword>
<evidence type="ECO:0000256" key="5">
    <source>
        <dbReference type="ARBA" id="ARBA00022803"/>
    </source>
</evidence>
<reference evidence="9 10" key="1">
    <citation type="journal article" date="2024" name="Nat. Commun.">
        <title>Phylogenomics reveals the evolutionary origins of lichenization in chlorophyte algae.</title>
        <authorList>
            <person name="Puginier C."/>
            <person name="Libourel C."/>
            <person name="Otte J."/>
            <person name="Skaloud P."/>
            <person name="Haon M."/>
            <person name="Grisel S."/>
            <person name="Petersen M."/>
            <person name="Berrin J.G."/>
            <person name="Delaux P.M."/>
            <person name="Dal Grande F."/>
            <person name="Keller J."/>
        </authorList>
    </citation>
    <scope>NUCLEOTIDE SEQUENCE [LARGE SCALE GENOMIC DNA]</scope>
    <source>
        <strain evidence="9 10">SAG 2145</strain>
    </source>
</reference>
<evidence type="ECO:0000256" key="3">
    <source>
        <dbReference type="ARBA" id="ARBA00022776"/>
    </source>
</evidence>
<dbReference type="Proteomes" id="UP001438707">
    <property type="component" value="Unassembled WGS sequence"/>
</dbReference>
<dbReference type="GO" id="GO:0045842">
    <property type="term" value="P:positive regulation of mitotic metaphase/anaphase transition"/>
    <property type="evidence" value="ECO:0007669"/>
    <property type="project" value="TreeGrafter"/>
</dbReference>
<organism evidence="9 10">
    <name type="scientific">Apatococcus lobatus</name>
    <dbReference type="NCBI Taxonomy" id="904363"/>
    <lineage>
        <taxon>Eukaryota</taxon>
        <taxon>Viridiplantae</taxon>
        <taxon>Chlorophyta</taxon>
        <taxon>core chlorophytes</taxon>
        <taxon>Trebouxiophyceae</taxon>
        <taxon>Chlorellales</taxon>
        <taxon>Chlorellaceae</taxon>
        <taxon>Apatococcus</taxon>
    </lineage>
</organism>
<keyword evidence="1" id="KW-0132">Cell division</keyword>
<keyword evidence="5 7" id="KW-0802">TPR repeat</keyword>
<gene>
    <name evidence="9" type="ORF">WJX74_006988</name>
</gene>
<evidence type="ECO:0000256" key="7">
    <source>
        <dbReference type="PROSITE-ProRule" id="PRU00339"/>
    </source>
</evidence>
<keyword evidence="6" id="KW-0131">Cell cycle</keyword>
<dbReference type="GO" id="GO:0005680">
    <property type="term" value="C:anaphase-promoting complex"/>
    <property type="evidence" value="ECO:0007669"/>
    <property type="project" value="TreeGrafter"/>
</dbReference>
<feature type="repeat" description="TPR" evidence="7">
    <location>
        <begin position="366"/>
        <end position="399"/>
    </location>
</feature>
<dbReference type="SUPFAM" id="SSF48452">
    <property type="entry name" value="TPR-like"/>
    <property type="match status" value="1"/>
</dbReference>
<dbReference type="GO" id="GO:0016567">
    <property type="term" value="P:protein ubiquitination"/>
    <property type="evidence" value="ECO:0007669"/>
    <property type="project" value="TreeGrafter"/>
</dbReference>
<dbReference type="Pfam" id="PF13432">
    <property type="entry name" value="TPR_16"/>
    <property type="match status" value="1"/>
</dbReference>
<evidence type="ECO:0000256" key="1">
    <source>
        <dbReference type="ARBA" id="ARBA00022618"/>
    </source>
</evidence>
<evidence type="ECO:0000256" key="8">
    <source>
        <dbReference type="SAM" id="MobiDB-lite"/>
    </source>
</evidence>
<dbReference type="PROSITE" id="PS50005">
    <property type="entry name" value="TPR"/>
    <property type="match status" value="4"/>
</dbReference>
<dbReference type="PANTHER" id="PTHR12558">
    <property type="entry name" value="CELL DIVISION CYCLE 16,23,27"/>
    <property type="match status" value="1"/>
</dbReference>
<dbReference type="GO" id="GO:0005737">
    <property type="term" value="C:cytoplasm"/>
    <property type="evidence" value="ECO:0007669"/>
    <property type="project" value="TreeGrafter"/>
</dbReference>
<sequence>MVQQPAVVAKLRRLVQSSMAKHSYESAVFFADKLVTLTNEEPEEIFRLAQAFYLSQQYRRALWLLRNTDMVKMDLRFRYIAARCLAEVGDWEECLGTLGGWEEDTSAAVADLMQGSQAERMARGQLLTDTASLPSEEASYKAALCLLRGRVYAAMENQTRACLWYQAALQLDPFCYEAFQVLIEKSMLTGQEERDLLNKLPFGPDDEWIQLLYRAKCKKYEQASTFKQTLGALQQQIPADPAPVSTPDSSPARPSTSANKHITKLPDLRPDADAEMGSVEAEDGGVASGSGCGLAGNLDVLTCRAEWLYHCGAHQECYQLTTDILDRDNYAVECLPTHLAAALELRKKNDLFLQAHRLVQEYPNRALSWYAVGVYYLATHQYEQARRYFGKATALDANCAVAWIGFGHAFALQDESDQAMAAYRTAARLFRGLHMPLVGMGMEYMRMNNLPLAQQLFDQARAVCIADPLVANELGVLAFRNRQLDAAIHHFTTALELLPPKASAASEATLVNLGHVFRRQRRWPEAIAAFRKALGLAPGHASTYAALAFAHHLQGDLQVAIENYHKALGMRPDDSFAAEMLTCAMDDEVTRDEAGAAY</sequence>
<evidence type="ECO:0000256" key="6">
    <source>
        <dbReference type="ARBA" id="ARBA00023306"/>
    </source>
</evidence>
<feature type="repeat" description="TPR" evidence="7">
    <location>
        <begin position="468"/>
        <end position="501"/>
    </location>
</feature>
<evidence type="ECO:0000313" key="10">
    <source>
        <dbReference type="Proteomes" id="UP001438707"/>
    </source>
</evidence>
<dbReference type="Pfam" id="PF13181">
    <property type="entry name" value="TPR_8"/>
    <property type="match status" value="2"/>
</dbReference>
<feature type="repeat" description="TPR" evidence="7">
    <location>
        <begin position="507"/>
        <end position="540"/>
    </location>
</feature>
<dbReference type="EMBL" id="JALJOS010000007">
    <property type="protein sequence ID" value="KAK9836732.1"/>
    <property type="molecule type" value="Genomic_DNA"/>
</dbReference>